<feature type="non-terminal residue" evidence="2">
    <location>
        <position position="1743"/>
    </location>
</feature>
<dbReference type="InterPro" id="IPR008042">
    <property type="entry name" value="Retrotrans_Pao"/>
</dbReference>
<reference evidence="2 3" key="1">
    <citation type="submission" date="2019-08" db="EMBL/GenBank/DDBJ databases">
        <title>Whole genome of Aphis craccivora.</title>
        <authorList>
            <person name="Voronova N.V."/>
            <person name="Shulinski R.S."/>
            <person name="Bandarenka Y.V."/>
            <person name="Zhorov D.G."/>
            <person name="Warner D."/>
        </authorList>
    </citation>
    <scope>NUCLEOTIDE SEQUENCE [LARGE SCALE GENOMIC DNA]</scope>
    <source>
        <strain evidence="2">180601</strain>
        <tissue evidence="2">Whole Body</tissue>
    </source>
</reference>
<dbReference type="GO" id="GO:0015074">
    <property type="term" value="P:DNA integration"/>
    <property type="evidence" value="ECO:0007669"/>
    <property type="project" value="InterPro"/>
</dbReference>
<evidence type="ECO:0000313" key="2">
    <source>
        <dbReference type="EMBL" id="KAF0721556.1"/>
    </source>
</evidence>
<dbReference type="Proteomes" id="UP000478052">
    <property type="component" value="Unassembled WGS sequence"/>
</dbReference>
<dbReference type="InterPro" id="IPR040676">
    <property type="entry name" value="DUF5641"/>
</dbReference>
<proteinExistence type="predicted"/>
<dbReference type="GO" id="GO:0042575">
    <property type="term" value="C:DNA polymerase complex"/>
    <property type="evidence" value="ECO:0007669"/>
    <property type="project" value="UniProtKB-ARBA"/>
</dbReference>
<dbReference type="Pfam" id="PF05380">
    <property type="entry name" value="Peptidase_A17"/>
    <property type="match status" value="1"/>
</dbReference>
<dbReference type="PROSITE" id="PS50994">
    <property type="entry name" value="INTEGRASE"/>
    <property type="match status" value="1"/>
</dbReference>
<dbReference type="SUPFAM" id="SSF56672">
    <property type="entry name" value="DNA/RNA polymerases"/>
    <property type="match status" value="1"/>
</dbReference>
<dbReference type="CDD" id="cd01644">
    <property type="entry name" value="RT_pepA17"/>
    <property type="match status" value="1"/>
</dbReference>
<dbReference type="EMBL" id="VUJU01009161">
    <property type="protein sequence ID" value="KAF0721556.1"/>
    <property type="molecule type" value="Genomic_DNA"/>
</dbReference>
<dbReference type="Pfam" id="PF03564">
    <property type="entry name" value="DUF1759"/>
    <property type="match status" value="1"/>
</dbReference>
<organism evidence="2 3">
    <name type="scientific">Aphis craccivora</name>
    <name type="common">Cowpea aphid</name>
    <dbReference type="NCBI Taxonomy" id="307492"/>
    <lineage>
        <taxon>Eukaryota</taxon>
        <taxon>Metazoa</taxon>
        <taxon>Ecdysozoa</taxon>
        <taxon>Arthropoda</taxon>
        <taxon>Hexapoda</taxon>
        <taxon>Insecta</taxon>
        <taxon>Pterygota</taxon>
        <taxon>Neoptera</taxon>
        <taxon>Paraneoptera</taxon>
        <taxon>Hemiptera</taxon>
        <taxon>Sternorrhyncha</taxon>
        <taxon>Aphidomorpha</taxon>
        <taxon>Aphidoidea</taxon>
        <taxon>Aphididae</taxon>
        <taxon>Aphidini</taxon>
        <taxon>Aphis</taxon>
        <taxon>Aphis</taxon>
    </lineage>
</organism>
<gene>
    <name evidence="2" type="ORF">FWK35_00037980</name>
</gene>
<dbReference type="PANTHER" id="PTHR47331:SF1">
    <property type="entry name" value="GAG-LIKE PROTEIN"/>
    <property type="match status" value="1"/>
</dbReference>
<dbReference type="GO" id="GO:0003676">
    <property type="term" value="F:nucleic acid binding"/>
    <property type="evidence" value="ECO:0007669"/>
    <property type="project" value="InterPro"/>
</dbReference>
<dbReference type="Pfam" id="PF18701">
    <property type="entry name" value="DUF5641"/>
    <property type="match status" value="1"/>
</dbReference>
<dbReference type="OrthoDB" id="6579408at2759"/>
<dbReference type="PANTHER" id="PTHR47331">
    <property type="entry name" value="PHD-TYPE DOMAIN-CONTAINING PROTEIN"/>
    <property type="match status" value="1"/>
</dbReference>
<comment type="caution">
    <text evidence="2">The sequence shown here is derived from an EMBL/GenBank/DDBJ whole genome shotgun (WGS) entry which is preliminary data.</text>
</comment>
<dbReference type="InterPro" id="IPR005312">
    <property type="entry name" value="DUF1759"/>
</dbReference>
<dbReference type="InterPro" id="IPR012337">
    <property type="entry name" value="RNaseH-like_sf"/>
</dbReference>
<dbReference type="GO" id="GO:0071897">
    <property type="term" value="P:DNA biosynthetic process"/>
    <property type="evidence" value="ECO:0007669"/>
    <property type="project" value="UniProtKB-ARBA"/>
</dbReference>
<dbReference type="InterPro" id="IPR001584">
    <property type="entry name" value="Integrase_cat-core"/>
</dbReference>
<dbReference type="InterPro" id="IPR043502">
    <property type="entry name" value="DNA/RNA_pol_sf"/>
</dbReference>
<accession>A0A6G0W537</accession>
<protein>
    <submittedName>
        <fullName evidence="2">Integrase catalytic domain-containing protein</fullName>
    </submittedName>
</protein>
<dbReference type="InterPro" id="IPR036397">
    <property type="entry name" value="RNaseH_sf"/>
</dbReference>
<name>A0A6G0W537_APHCR</name>
<keyword evidence="3" id="KW-1185">Reference proteome</keyword>
<evidence type="ECO:0000259" key="1">
    <source>
        <dbReference type="PROSITE" id="PS50994"/>
    </source>
</evidence>
<evidence type="ECO:0000313" key="3">
    <source>
        <dbReference type="Proteomes" id="UP000478052"/>
    </source>
</evidence>
<feature type="domain" description="Integrase catalytic" evidence="1">
    <location>
        <begin position="1436"/>
        <end position="1625"/>
    </location>
</feature>
<dbReference type="SUPFAM" id="SSF53098">
    <property type="entry name" value="Ribonuclease H-like"/>
    <property type="match status" value="1"/>
</dbReference>
<dbReference type="Gene3D" id="3.30.420.10">
    <property type="entry name" value="Ribonuclease H-like superfamily/Ribonuclease H"/>
    <property type="match status" value="1"/>
</dbReference>
<sequence>MPESKDIERLTRALELAMAKRTTAVSQIRGIHEMAGRVAAEPAVAAAFSVNAADLDGAWTNFRVENDSVLESLVKLGRAGEYSAELPFEIRTLVNASKAVATSLIPKGAEAIDLSYIEHKLPSTQTIVEEPDNAFSRLPEIPLPVFDGDFRYWPTFRDSFTSLVDKRPKLSNIHKMYYLIGSLRGPAAEAARGIPLSADNYALLWSTLSARFHRPRLVAASLIDKLLQAPVFTQESHHDLNSFACLFSESLSLLSALKIPDMGSFIMFSIAFRCLPVGTRKLFESTITAEYPSIKQLIEFAQSRAALLELVGEPRKNSGLTGIPKSVQSTGQIRKVGDRQAKGEGSRLTSLVTSKPVSSNNDCPCCAGPHVLAGCTRFKSWPVDERSRWTRDKRLCYVCFSSNHWAPKCKSKTRCTNCSRRHHVLLHPPVTVPQINIESSSADASLCAATVHPPQRDSAAVLLGTALVHVRDRTGSWHTLRALVDCASQISAVTVAAVNRLGIKPSQWTTPISGLAGVPVLNVQGRVNLTVQPRFATEPLLDVHAWVLPSITGDLPRETLPRKLLERYSNLALADPAFNVTSSIDMLLGGDVYATVMDGRKVTIDSALPTAFSSVFGWILIGPLSNQEAPAFQSLPVSLVVSIESLMEQFWQVEEPAIAPASFTVEGQCEQIFHDQVMRLPSGRFSVPLPFHAPASADTFHGSRKVAERRFELLERKLSNNSILKSLYTEFMSEYIALGHMSLASSPGSYFIPHHAIYRPEVDAKKIRVVFDASARGFRGPSLNDCLFRGPKLQQDLIDILIRFRVHKYVFTTDICKMYRQILVLPEYRTFQHILWRASPHAELQEYELNTVTYGVNCAPFLALRVLQCIASDDCEHFRGVRQALECHTYVDDICDGADTIPQLLQLQSDLILVLQKSGIELKKWASNTPSVLDAVPTADRACVPTSFDTVDGYSTRVLGLEWHPGTDHFCCALNLTSPHVFTKRGVLSVVARIFDPLGVFAPTVLLAKFIMQRTWLSGVGWDDPLPSDIQVDWDAFTSELPSLLTIRVPRYINTFCGAPCFLLGFCDASQRGYAAVVYIRVADTTVGDPVFLIGAKTKVAPIKTLTIPRLELNAASLLARWLSRVKGVLASQLNIIGVRAWSDSTIVLSWLTVPHQSFKVYVSNRVHQIHNLLPDCRWQYVDSTNNPADCASRGITPSVLAQHELYWRGPDLIYGDPTDWDHPFSPLSLSHLPEVQPVSCAVHLSNPTEEWFARFSDYDRMRRVVAYILRFIALCRRHVPRSEGPVVLCKRELDAATRVLIIESQRVHLSTLLSELSRGNRVSSKPLARLSPFIDSEGVIRVGGRLRHSFINYDCKHPVLIAKRSIFASMLCRRWHLATGHAGPRVLTVIISRQYWVISLRSVLHHVITGCVKCVRLDAKPPSPLMADLPATRVRPKRPFSCVGVDYAGPLQMRELRLRKSRVYKVYIAVFVCFTVKAVHLEVVSDLSTDAFLAAFDRFVARRGLPSDVYSDCGTNFVGANKLLRALIISLEGQAAISNSRACCNWHFNPPSAPHFGGLWEAAVRSTKRLLIRIIGTHVFTYEEFTTILCRVEAVLNSRPLTPTSTDPHDLDCLTPGHFLIGQPLLAVPPRSCPDAAPNLNKRWKLLDQCHQAFWRRWSNEYLTTLQERSKWTADTPSVNVNDMVIIVDNQSPPLTWRLGRVIDVVPGSDGRVRVARVLTRAGEVVRPVVKLVRLPNDQHKA</sequence>